<feature type="region of interest" description="Disordered" evidence="1">
    <location>
        <begin position="1"/>
        <end position="82"/>
    </location>
</feature>
<organism evidence="2 3">
    <name type="scientific">Rhodocollybia butyracea</name>
    <dbReference type="NCBI Taxonomy" id="206335"/>
    <lineage>
        <taxon>Eukaryota</taxon>
        <taxon>Fungi</taxon>
        <taxon>Dikarya</taxon>
        <taxon>Basidiomycota</taxon>
        <taxon>Agaricomycotina</taxon>
        <taxon>Agaricomycetes</taxon>
        <taxon>Agaricomycetidae</taxon>
        <taxon>Agaricales</taxon>
        <taxon>Marasmiineae</taxon>
        <taxon>Omphalotaceae</taxon>
        <taxon>Rhodocollybia</taxon>
    </lineage>
</organism>
<feature type="compositionally biased region" description="Polar residues" evidence="1">
    <location>
        <begin position="1"/>
        <end position="10"/>
    </location>
</feature>
<dbReference type="EMBL" id="JADNRY010000364">
    <property type="protein sequence ID" value="KAF9058585.1"/>
    <property type="molecule type" value="Genomic_DNA"/>
</dbReference>
<dbReference type="OrthoDB" id="3103511at2759"/>
<sequence>MTSANPQTPCRSMRLKRKSSHLEGDGNASPAPKRTKRECDHDDSQTPSSISASTSPSTPGSHQATGEAGPSGTGSGSSDTSPCYCTLQDRQQVLIKACNRLAILCENGDLDWSLLFAMQGLYRSLERRIQACEAEPIPVRVKDGRAVFESRKLNDGGAIGPDV</sequence>
<comment type="caution">
    <text evidence="2">The sequence shown here is derived from an EMBL/GenBank/DDBJ whole genome shotgun (WGS) entry which is preliminary data.</text>
</comment>
<name>A0A9P5PAJ3_9AGAR</name>
<keyword evidence="3" id="KW-1185">Reference proteome</keyword>
<dbReference type="Proteomes" id="UP000772434">
    <property type="component" value="Unassembled WGS sequence"/>
</dbReference>
<evidence type="ECO:0000313" key="2">
    <source>
        <dbReference type="EMBL" id="KAF9058585.1"/>
    </source>
</evidence>
<proteinExistence type="predicted"/>
<gene>
    <name evidence="2" type="ORF">BDP27DRAFT_1432515</name>
</gene>
<protein>
    <submittedName>
        <fullName evidence="2">Uncharacterized protein</fullName>
    </submittedName>
</protein>
<dbReference type="AlphaFoldDB" id="A0A9P5PAJ3"/>
<accession>A0A9P5PAJ3</accession>
<feature type="compositionally biased region" description="Low complexity" evidence="1">
    <location>
        <begin position="45"/>
        <end position="68"/>
    </location>
</feature>
<reference evidence="2" key="1">
    <citation type="submission" date="2020-11" db="EMBL/GenBank/DDBJ databases">
        <authorList>
            <consortium name="DOE Joint Genome Institute"/>
            <person name="Ahrendt S."/>
            <person name="Riley R."/>
            <person name="Andreopoulos W."/>
            <person name="Labutti K."/>
            <person name="Pangilinan J."/>
            <person name="Ruiz-Duenas F.J."/>
            <person name="Barrasa J.M."/>
            <person name="Sanchez-Garcia M."/>
            <person name="Camarero S."/>
            <person name="Miyauchi S."/>
            <person name="Serrano A."/>
            <person name="Linde D."/>
            <person name="Babiker R."/>
            <person name="Drula E."/>
            <person name="Ayuso-Fernandez I."/>
            <person name="Pacheco R."/>
            <person name="Padilla G."/>
            <person name="Ferreira P."/>
            <person name="Barriuso J."/>
            <person name="Kellner H."/>
            <person name="Castanera R."/>
            <person name="Alfaro M."/>
            <person name="Ramirez L."/>
            <person name="Pisabarro A.G."/>
            <person name="Kuo A."/>
            <person name="Tritt A."/>
            <person name="Lipzen A."/>
            <person name="He G."/>
            <person name="Yan M."/>
            <person name="Ng V."/>
            <person name="Cullen D."/>
            <person name="Martin F."/>
            <person name="Rosso M.-N."/>
            <person name="Henrissat B."/>
            <person name="Hibbett D."/>
            <person name="Martinez A.T."/>
            <person name="Grigoriev I.V."/>
        </authorList>
    </citation>
    <scope>NUCLEOTIDE SEQUENCE</scope>
    <source>
        <strain evidence="2">AH 40177</strain>
    </source>
</reference>
<evidence type="ECO:0000256" key="1">
    <source>
        <dbReference type="SAM" id="MobiDB-lite"/>
    </source>
</evidence>
<evidence type="ECO:0000313" key="3">
    <source>
        <dbReference type="Proteomes" id="UP000772434"/>
    </source>
</evidence>